<evidence type="ECO:0000256" key="1">
    <source>
        <dbReference type="ARBA" id="ARBA00004323"/>
    </source>
</evidence>
<keyword evidence="3" id="KW-0328">Glycosyltransferase</keyword>
<dbReference type="GO" id="GO:0005768">
    <property type="term" value="C:endosome"/>
    <property type="evidence" value="ECO:0007669"/>
    <property type="project" value="TreeGrafter"/>
</dbReference>
<dbReference type="Pfam" id="PF05637">
    <property type="entry name" value="Glyco_transf_34"/>
    <property type="match status" value="1"/>
</dbReference>
<dbReference type="Gene3D" id="3.90.550.10">
    <property type="entry name" value="Spore Coat Polysaccharide Biosynthesis Protein SpsA, Chain A"/>
    <property type="match status" value="1"/>
</dbReference>
<organism evidence="9 10">
    <name type="scientific">Oldenlandia corymbosa var. corymbosa</name>
    <dbReference type="NCBI Taxonomy" id="529605"/>
    <lineage>
        <taxon>Eukaryota</taxon>
        <taxon>Viridiplantae</taxon>
        <taxon>Streptophyta</taxon>
        <taxon>Embryophyta</taxon>
        <taxon>Tracheophyta</taxon>
        <taxon>Spermatophyta</taxon>
        <taxon>Magnoliopsida</taxon>
        <taxon>eudicotyledons</taxon>
        <taxon>Gunneridae</taxon>
        <taxon>Pentapetalae</taxon>
        <taxon>asterids</taxon>
        <taxon>lamiids</taxon>
        <taxon>Gentianales</taxon>
        <taxon>Rubiaceae</taxon>
        <taxon>Rubioideae</taxon>
        <taxon>Spermacoceae</taxon>
        <taxon>Hedyotis-Oldenlandia complex</taxon>
        <taxon>Oldenlandia</taxon>
    </lineage>
</organism>
<feature type="coiled-coil region" evidence="7">
    <location>
        <begin position="321"/>
        <end position="348"/>
    </location>
</feature>
<keyword evidence="4" id="KW-0808">Transferase</keyword>
<name>A0AAV1DTL6_OLDCO</name>
<keyword evidence="6" id="KW-0333">Golgi apparatus</keyword>
<evidence type="ECO:0000256" key="2">
    <source>
        <dbReference type="ARBA" id="ARBA00005664"/>
    </source>
</evidence>
<keyword evidence="10" id="KW-1185">Reference proteome</keyword>
<sequence>MPKLKAHSKKPSFCVDGRSFFMSIGGALLTLYALWSTAKFSWPDISISTIFSNFTSNSCDFPPQPLNLTRDPKKLTFYDDPELSYTLDKPVNYWDEKRKAWLKLHPSFAYGSEHRILLLSGSHPSPCKSPIGDHLQLRSFKNKADYGRIHGYDIFYGTACFHPKLCNTWAKVALIRAAMVAHPEAEWIWWMDPDVVITDMSFKVPLQRYKQHNLVVPGWPNLIYEKRSRVAVNTGSFLIRNCQWSMDFLDAWSNMSPRSPDYNLWSETLTSTLSDKKSPEADEQSALVYLLLREKKKWGHMIYLENQYSLHGYWVQIIGRLHGIEGKYVEVEKRVKKLRRRHAEVVSESLDEVWEENLKDAGDGRSGWRRPFITHFTGCEPCSGRHDPSYGGNSCWLGMENALNFADNQVLRRFGFVHPESRNGSLVYPTPFDFPVNDDNEEGLV</sequence>
<evidence type="ECO:0000256" key="3">
    <source>
        <dbReference type="ARBA" id="ARBA00022676"/>
    </source>
</evidence>
<evidence type="ECO:0000313" key="9">
    <source>
        <dbReference type="EMBL" id="CAI9111255.1"/>
    </source>
</evidence>
<dbReference type="PANTHER" id="PTHR31311:SF15">
    <property type="entry name" value="GLYCOSYLTRANSFERASE 6-LIKE"/>
    <property type="match status" value="1"/>
</dbReference>
<dbReference type="GO" id="GO:0008378">
    <property type="term" value="F:galactosyltransferase activity"/>
    <property type="evidence" value="ECO:0007669"/>
    <property type="project" value="TreeGrafter"/>
</dbReference>
<evidence type="ECO:0000256" key="6">
    <source>
        <dbReference type="ARBA" id="ARBA00023034"/>
    </source>
</evidence>
<gene>
    <name evidence="9" type="ORF">OLC1_LOCUS18712</name>
</gene>
<evidence type="ECO:0000256" key="8">
    <source>
        <dbReference type="SAM" id="Phobius"/>
    </source>
</evidence>
<keyword evidence="7" id="KW-0175">Coiled coil</keyword>
<dbReference type="InterPro" id="IPR029044">
    <property type="entry name" value="Nucleotide-diphossugar_trans"/>
</dbReference>
<reference evidence="9" key="1">
    <citation type="submission" date="2023-03" db="EMBL/GenBank/DDBJ databases">
        <authorList>
            <person name="Julca I."/>
        </authorList>
    </citation>
    <scope>NUCLEOTIDE SEQUENCE</scope>
</reference>
<comment type="subcellular location">
    <subcellularLocation>
        <location evidence="1">Golgi apparatus membrane</location>
        <topology evidence="1">Single-pass type II membrane protein</topology>
    </subcellularLocation>
</comment>
<protein>
    <submittedName>
        <fullName evidence="9">OLC1v1011433C1</fullName>
    </submittedName>
</protein>
<proteinExistence type="inferred from homology"/>
<feature type="transmembrane region" description="Helical" evidence="8">
    <location>
        <begin position="20"/>
        <end position="38"/>
    </location>
</feature>
<dbReference type="PANTHER" id="PTHR31311">
    <property type="entry name" value="XYLOGLUCAN 6-XYLOSYLTRANSFERASE 5-RELATED-RELATED"/>
    <property type="match status" value="1"/>
</dbReference>
<evidence type="ECO:0000313" key="10">
    <source>
        <dbReference type="Proteomes" id="UP001161247"/>
    </source>
</evidence>
<keyword evidence="8" id="KW-0472">Membrane</keyword>
<evidence type="ECO:0000256" key="4">
    <source>
        <dbReference type="ARBA" id="ARBA00022679"/>
    </source>
</evidence>
<evidence type="ECO:0000256" key="7">
    <source>
        <dbReference type="SAM" id="Coils"/>
    </source>
</evidence>
<dbReference type="AlphaFoldDB" id="A0AAV1DTL6"/>
<keyword evidence="8" id="KW-1133">Transmembrane helix</keyword>
<keyword evidence="5" id="KW-0735">Signal-anchor</keyword>
<dbReference type="GO" id="GO:0000139">
    <property type="term" value="C:Golgi membrane"/>
    <property type="evidence" value="ECO:0007669"/>
    <property type="project" value="UniProtKB-SubCell"/>
</dbReference>
<dbReference type="GO" id="GO:0005802">
    <property type="term" value="C:trans-Golgi network"/>
    <property type="evidence" value="ECO:0007669"/>
    <property type="project" value="TreeGrafter"/>
</dbReference>
<comment type="similarity">
    <text evidence="2">Belongs to the glycosyltransferase 34 family.</text>
</comment>
<accession>A0AAV1DTL6</accession>
<dbReference type="EMBL" id="OX459123">
    <property type="protein sequence ID" value="CAI9111255.1"/>
    <property type="molecule type" value="Genomic_DNA"/>
</dbReference>
<dbReference type="InterPro" id="IPR008630">
    <property type="entry name" value="Glyco_trans_34"/>
</dbReference>
<dbReference type="Proteomes" id="UP001161247">
    <property type="component" value="Chromosome 6"/>
</dbReference>
<keyword evidence="8" id="KW-0812">Transmembrane</keyword>
<evidence type="ECO:0000256" key="5">
    <source>
        <dbReference type="ARBA" id="ARBA00022968"/>
    </source>
</evidence>